<protein>
    <submittedName>
        <fullName evidence="2">Transcriptional regulator, MarR family</fullName>
    </submittedName>
</protein>
<accession>A0A1I1C5P7</accession>
<gene>
    <name evidence="2" type="ORF">SAMN05216266_1217</name>
</gene>
<dbReference type="GO" id="GO:0003700">
    <property type="term" value="F:DNA-binding transcription factor activity"/>
    <property type="evidence" value="ECO:0007669"/>
    <property type="project" value="InterPro"/>
</dbReference>
<keyword evidence="3" id="KW-1185">Reference proteome</keyword>
<dbReference type="AlphaFoldDB" id="A0A1I1C5P7"/>
<dbReference type="InterPro" id="IPR000835">
    <property type="entry name" value="HTH_MarR-typ"/>
</dbReference>
<dbReference type="InterPro" id="IPR039422">
    <property type="entry name" value="MarR/SlyA-like"/>
</dbReference>
<dbReference type="EMBL" id="FOKG01000021">
    <property type="protein sequence ID" value="SFB57442.1"/>
    <property type="molecule type" value="Genomic_DNA"/>
</dbReference>
<dbReference type="Gene3D" id="1.10.10.10">
    <property type="entry name" value="Winged helix-like DNA-binding domain superfamily/Winged helix DNA-binding domain"/>
    <property type="match status" value="1"/>
</dbReference>
<dbReference type="Proteomes" id="UP000243799">
    <property type="component" value="Unassembled WGS sequence"/>
</dbReference>
<reference evidence="3" key="1">
    <citation type="submission" date="2016-10" db="EMBL/GenBank/DDBJ databases">
        <authorList>
            <person name="Varghese N."/>
            <person name="Submissions S."/>
        </authorList>
    </citation>
    <scope>NUCLEOTIDE SEQUENCE [LARGE SCALE GENOMIC DNA]</scope>
    <source>
        <strain evidence="3">CGMCC 4.3568</strain>
    </source>
</reference>
<sequence length="158" mass="17378">MPQVTARTPRITLPTPLERRWQALRRLEATLGEALDRALQAEHGVSVSEYAALAALAFSDDGGHLRQQVLADAIPLQQSSLSRLVSRLERAGLTERFHCPNDRRGVYTQITDRGREVVFAARATYLDVVDRALAGAAGDPELIPLTEHLRGTPSDDQT</sequence>
<name>A0A1I1C5P7_9PSEU</name>
<feature type="domain" description="HTH marR-type" evidence="1">
    <location>
        <begin position="17"/>
        <end position="154"/>
    </location>
</feature>
<dbReference type="STRING" id="490629.SAMN05216266_1217"/>
<dbReference type="InterPro" id="IPR036390">
    <property type="entry name" value="WH_DNA-bd_sf"/>
</dbReference>
<dbReference type="PANTHER" id="PTHR33164">
    <property type="entry name" value="TRANSCRIPTIONAL REGULATOR, MARR FAMILY"/>
    <property type="match status" value="1"/>
</dbReference>
<dbReference type="GO" id="GO:0006950">
    <property type="term" value="P:response to stress"/>
    <property type="evidence" value="ECO:0007669"/>
    <property type="project" value="TreeGrafter"/>
</dbReference>
<dbReference type="OrthoDB" id="5195026at2"/>
<dbReference type="PANTHER" id="PTHR33164:SF99">
    <property type="entry name" value="MARR FAMILY REGULATORY PROTEIN"/>
    <property type="match status" value="1"/>
</dbReference>
<dbReference type="SMART" id="SM00347">
    <property type="entry name" value="HTH_MARR"/>
    <property type="match status" value="1"/>
</dbReference>
<evidence type="ECO:0000313" key="2">
    <source>
        <dbReference type="EMBL" id="SFB57442.1"/>
    </source>
</evidence>
<dbReference type="Pfam" id="PF12802">
    <property type="entry name" value="MarR_2"/>
    <property type="match status" value="1"/>
</dbReference>
<dbReference type="PRINTS" id="PR00598">
    <property type="entry name" value="HTHMARR"/>
</dbReference>
<organism evidence="2 3">
    <name type="scientific">Amycolatopsis marina</name>
    <dbReference type="NCBI Taxonomy" id="490629"/>
    <lineage>
        <taxon>Bacteria</taxon>
        <taxon>Bacillati</taxon>
        <taxon>Actinomycetota</taxon>
        <taxon>Actinomycetes</taxon>
        <taxon>Pseudonocardiales</taxon>
        <taxon>Pseudonocardiaceae</taxon>
        <taxon>Amycolatopsis</taxon>
    </lineage>
</organism>
<evidence type="ECO:0000313" key="3">
    <source>
        <dbReference type="Proteomes" id="UP000243799"/>
    </source>
</evidence>
<evidence type="ECO:0000259" key="1">
    <source>
        <dbReference type="PROSITE" id="PS50995"/>
    </source>
</evidence>
<dbReference type="PROSITE" id="PS50995">
    <property type="entry name" value="HTH_MARR_2"/>
    <property type="match status" value="1"/>
</dbReference>
<proteinExistence type="predicted"/>
<dbReference type="InterPro" id="IPR036388">
    <property type="entry name" value="WH-like_DNA-bd_sf"/>
</dbReference>
<dbReference type="SUPFAM" id="SSF46785">
    <property type="entry name" value="Winged helix' DNA-binding domain"/>
    <property type="match status" value="1"/>
</dbReference>